<proteinExistence type="predicted"/>
<evidence type="ECO:0000313" key="2">
    <source>
        <dbReference type="EMBL" id="JAH14324.1"/>
    </source>
</evidence>
<reference evidence="2" key="1">
    <citation type="submission" date="2014-11" db="EMBL/GenBank/DDBJ databases">
        <authorList>
            <person name="Amaro Gonzalez C."/>
        </authorList>
    </citation>
    <scope>NUCLEOTIDE SEQUENCE</scope>
</reference>
<accession>A0A0E9QC17</accession>
<reference evidence="2" key="2">
    <citation type="journal article" date="2015" name="Fish Shellfish Immunol.">
        <title>Early steps in the European eel (Anguilla anguilla)-Vibrio vulnificus interaction in the gills: Role of the RtxA13 toxin.</title>
        <authorList>
            <person name="Callol A."/>
            <person name="Pajuelo D."/>
            <person name="Ebbesson L."/>
            <person name="Teles M."/>
            <person name="MacKenzie S."/>
            <person name="Amaro C."/>
        </authorList>
    </citation>
    <scope>NUCLEOTIDE SEQUENCE</scope>
</reference>
<evidence type="ECO:0000256" key="1">
    <source>
        <dbReference type="SAM" id="Phobius"/>
    </source>
</evidence>
<keyword evidence="1" id="KW-1133">Transmembrane helix</keyword>
<organism evidence="2">
    <name type="scientific">Anguilla anguilla</name>
    <name type="common">European freshwater eel</name>
    <name type="synonym">Muraena anguilla</name>
    <dbReference type="NCBI Taxonomy" id="7936"/>
    <lineage>
        <taxon>Eukaryota</taxon>
        <taxon>Metazoa</taxon>
        <taxon>Chordata</taxon>
        <taxon>Craniata</taxon>
        <taxon>Vertebrata</taxon>
        <taxon>Euteleostomi</taxon>
        <taxon>Actinopterygii</taxon>
        <taxon>Neopterygii</taxon>
        <taxon>Teleostei</taxon>
        <taxon>Anguilliformes</taxon>
        <taxon>Anguillidae</taxon>
        <taxon>Anguilla</taxon>
    </lineage>
</organism>
<protein>
    <submittedName>
        <fullName evidence="2">Uncharacterized protein</fullName>
    </submittedName>
</protein>
<dbReference type="AlphaFoldDB" id="A0A0E9QC17"/>
<feature type="transmembrane region" description="Helical" evidence="1">
    <location>
        <begin position="6"/>
        <end position="29"/>
    </location>
</feature>
<name>A0A0E9QC17_ANGAN</name>
<keyword evidence="1" id="KW-0472">Membrane</keyword>
<sequence>MYSDPFTFSILLHYSLILKLILKFIFILINRNIITHNDKVKTGF</sequence>
<dbReference type="EMBL" id="GBXM01094253">
    <property type="protein sequence ID" value="JAH14324.1"/>
    <property type="molecule type" value="Transcribed_RNA"/>
</dbReference>
<keyword evidence="1" id="KW-0812">Transmembrane</keyword>